<dbReference type="PROSITE" id="PS50109">
    <property type="entry name" value="HIS_KIN"/>
    <property type="match status" value="1"/>
</dbReference>
<feature type="transmembrane region" description="Helical" evidence="7">
    <location>
        <begin position="134"/>
        <end position="152"/>
    </location>
</feature>
<dbReference type="RefSeq" id="WP_073247936.1">
    <property type="nucleotide sequence ID" value="NZ_FQVG01000008.1"/>
</dbReference>
<keyword evidence="7" id="KW-0812">Transmembrane</keyword>
<keyword evidence="6" id="KW-0902">Two-component regulatory system</keyword>
<feature type="transmembrane region" description="Helical" evidence="7">
    <location>
        <begin position="5"/>
        <end position="24"/>
    </location>
</feature>
<dbReference type="PANTHER" id="PTHR43711:SF26">
    <property type="entry name" value="SENSOR HISTIDINE KINASE RCSC"/>
    <property type="match status" value="1"/>
</dbReference>
<feature type="transmembrane region" description="Helical" evidence="7">
    <location>
        <begin position="168"/>
        <end position="188"/>
    </location>
</feature>
<dbReference type="InterPro" id="IPR004358">
    <property type="entry name" value="Sig_transdc_His_kin-like_C"/>
</dbReference>
<evidence type="ECO:0000259" key="8">
    <source>
        <dbReference type="PROSITE" id="PS50109"/>
    </source>
</evidence>
<evidence type="ECO:0000313" key="9">
    <source>
        <dbReference type="EMBL" id="SHE57642.1"/>
    </source>
</evidence>
<dbReference type="EC" id="2.7.13.3" evidence="2"/>
<dbReference type="Proteomes" id="UP000184423">
    <property type="component" value="Unassembled WGS sequence"/>
</dbReference>
<evidence type="ECO:0000256" key="7">
    <source>
        <dbReference type="SAM" id="Phobius"/>
    </source>
</evidence>
<dbReference type="PANTHER" id="PTHR43711">
    <property type="entry name" value="TWO-COMPONENT HISTIDINE KINASE"/>
    <property type="match status" value="1"/>
</dbReference>
<dbReference type="EMBL" id="FQVG01000008">
    <property type="protein sequence ID" value="SHE57642.1"/>
    <property type="molecule type" value="Genomic_DNA"/>
</dbReference>
<evidence type="ECO:0000256" key="2">
    <source>
        <dbReference type="ARBA" id="ARBA00012438"/>
    </source>
</evidence>
<dbReference type="InterPro" id="IPR050736">
    <property type="entry name" value="Sensor_HK_Regulatory"/>
</dbReference>
<keyword evidence="7" id="KW-0472">Membrane</keyword>
<dbReference type="InterPro" id="IPR033425">
    <property type="entry name" value="MASE3"/>
</dbReference>
<evidence type="ECO:0000256" key="1">
    <source>
        <dbReference type="ARBA" id="ARBA00000085"/>
    </source>
</evidence>
<name>A0A1M4ULI4_9CLOT</name>
<feature type="transmembrane region" description="Helical" evidence="7">
    <location>
        <begin position="39"/>
        <end position="59"/>
    </location>
</feature>
<dbReference type="Pfam" id="PF02518">
    <property type="entry name" value="HATPase_c"/>
    <property type="match status" value="1"/>
</dbReference>
<keyword evidence="7" id="KW-1133">Transmembrane helix</keyword>
<proteinExistence type="predicted"/>
<dbReference type="SUPFAM" id="SSF47384">
    <property type="entry name" value="Homodimeric domain of signal transducing histidine kinase"/>
    <property type="match status" value="1"/>
</dbReference>
<keyword evidence="5 9" id="KW-0418">Kinase</keyword>
<dbReference type="SMART" id="SM00388">
    <property type="entry name" value="HisKA"/>
    <property type="match status" value="1"/>
</dbReference>
<dbReference type="CDD" id="cd00082">
    <property type="entry name" value="HisKA"/>
    <property type="match status" value="1"/>
</dbReference>
<dbReference type="AlphaFoldDB" id="A0A1M4ULI4"/>
<reference evidence="10" key="1">
    <citation type="submission" date="2016-11" db="EMBL/GenBank/DDBJ databases">
        <authorList>
            <person name="Varghese N."/>
            <person name="Submissions S."/>
        </authorList>
    </citation>
    <scope>NUCLEOTIDE SEQUENCE [LARGE SCALE GENOMIC DNA]</scope>
    <source>
        <strain evidence="10">DSM 10124</strain>
    </source>
</reference>
<feature type="transmembrane region" description="Helical" evidence="7">
    <location>
        <begin position="71"/>
        <end position="93"/>
    </location>
</feature>
<dbReference type="Pfam" id="PF17159">
    <property type="entry name" value="MASE3"/>
    <property type="match status" value="1"/>
</dbReference>
<dbReference type="SMART" id="SM00387">
    <property type="entry name" value="HATPase_c"/>
    <property type="match status" value="1"/>
</dbReference>
<dbReference type="InterPro" id="IPR036097">
    <property type="entry name" value="HisK_dim/P_sf"/>
</dbReference>
<evidence type="ECO:0000256" key="4">
    <source>
        <dbReference type="ARBA" id="ARBA00022679"/>
    </source>
</evidence>
<keyword evidence="10" id="KW-1185">Reference proteome</keyword>
<evidence type="ECO:0000256" key="6">
    <source>
        <dbReference type="ARBA" id="ARBA00023012"/>
    </source>
</evidence>
<keyword evidence="3" id="KW-0597">Phosphoprotein</keyword>
<dbReference type="InterPro" id="IPR003594">
    <property type="entry name" value="HATPase_dom"/>
</dbReference>
<dbReference type="Gene3D" id="3.30.565.10">
    <property type="entry name" value="Histidine kinase-like ATPase, C-terminal domain"/>
    <property type="match status" value="1"/>
</dbReference>
<gene>
    <name evidence="9" type="ORF">SAMN02746091_00688</name>
</gene>
<dbReference type="Gene3D" id="1.10.287.130">
    <property type="match status" value="1"/>
</dbReference>
<dbReference type="InterPro" id="IPR036890">
    <property type="entry name" value="HATPase_C_sf"/>
</dbReference>
<dbReference type="InterPro" id="IPR005467">
    <property type="entry name" value="His_kinase_dom"/>
</dbReference>
<evidence type="ECO:0000256" key="3">
    <source>
        <dbReference type="ARBA" id="ARBA00022553"/>
    </source>
</evidence>
<protein>
    <recommendedName>
        <fullName evidence="2">histidine kinase</fullName>
        <ecNumber evidence="2">2.7.13.3</ecNumber>
    </recommendedName>
</protein>
<dbReference type="GO" id="GO:0000155">
    <property type="term" value="F:phosphorelay sensor kinase activity"/>
    <property type="evidence" value="ECO:0007669"/>
    <property type="project" value="InterPro"/>
</dbReference>
<sequence length="505" mass="59294">MRNKVVIGINLFITFLILITFYYLSKLDPILIERSTYDFIHIGIESIISMICFTIFYIGWYSFPYEKRQKYVIPSSIFFSIALINILHIYFAIERNSWGVSFIFAYFTYILLGIAVIFLNIIPDSHIAKNRKHFVFIPLVLTTFSIIFYFLLKNTSYSILLNYTKENFMFYRLLDFTVFIFYFFALMISSKNYIINPDIHNINSLNSIIFALISKYTITFNIYPNDIFSTSAHFFKFISFLFLVKTFIMSNIKKPYEELNEANNIKTDFLINLSHELRTPVNIILNASKLICKNPQEYAKYISSIENNAYRLNKIYENLIIYNEIENGNIETEYTEEDIVFIIDEIIEMAEDVLDKKSLDVSFEFSNKRNFVTDKRLFTQIVLNLISNSIKYADYGGNICIKLDIADSLKLTILNDGHPISEEEKDKIFEKFYKSKNTKLPTTEGLGIGLYIAKEFSKMLNGDIHIVNKDNMTGYTLIIRNAKNVKILDQYRKVEYSEKYFSDII</sequence>
<organism evidence="9 10">
    <name type="scientific">Caloramator proteoclasticus DSM 10124</name>
    <dbReference type="NCBI Taxonomy" id="1121262"/>
    <lineage>
        <taxon>Bacteria</taxon>
        <taxon>Bacillati</taxon>
        <taxon>Bacillota</taxon>
        <taxon>Clostridia</taxon>
        <taxon>Eubacteriales</taxon>
        <taxon>Clostridiaceae</taxon>
        <taxon>Caloramator</taxon>
    </lineage>
</organism>
<dbReference type="Pfam" id="PF00512">
    <property type="entry name" value="HisKA"/>
    <property type="match status" value="1"/>
</dbReference>
<dbReference type="CDD" id="cd00075">
    <property type="entry name" value="HATPase"/>
    <property type="match status" value="1"/>
</dbReference>
<comment type="catalytic activity">
    <reaction evidence="1">
        <text>ATP + protein L-histidine = ADP + protein N-phospho-L-histidine.</text>
        <dbReference type="EC" id="2.7.13.3"/>
    </reaction>
</comment>
<accession>A0A1M4ULI4</accession>
<keyword evidence="4" id="KW-0808">Transferase</keyword>
<evidence type="ECO:0000313" key="10">
    <source>
        <dbReference type="Proteomes" id="UP000184423"/>
    </source>
</evidence>
<feature type="transmembrane region" description="Helical" evidence="7">
    <location>
        <begin position="99"/>
        <end position="122"/>
    </location>
</feature>
<evidence type="ECO:0000256" key="5">
    <source>
        <dbReference type="ARBA" id="ARBA00022777"/>
    </source>
</evidence>
<dbReference type="InterPro" id="IPR003661">
    <property type="entry name" value="HisK_dim/P_dom"/>
</dbReference>
<feature type="domain" description="Histidine kinase" evidence="8">
    <location>
        <begin position="272"/>
        <end position="485"/>
    </location>
</feature>
<dbReference type="PRINTS" id="PR00344">
    <property type="entry name" value="BCTRLSENSOR"/>
</dbReference>
<dbReference type="SUPFAM" id="SSF55874">
    <property type="entry name" value="ATPase domain of HSP90 chaperone/DNA topoisomerase II/histidine kinase"/>
    <property type="match status" value="1"/>
</dbReference>
<feature type="transmembrane region" description="Helical" evidence="7">
    <location>
        <begin position="200"/>
        <end position="218"/>
    </location>
</feature>